<dbReference type="InterPro" id="IPR009619">
    <property type="entry name" value="CrgA"/>
</dbReference>
<dbReference type="Proteomes" id="UP001178281">
    <property type="component" value="Unassembled WGS sequence"/>
</dbReference>
<keyword evidence="4 7" id="KW-1133">Transmembrane helix</keyword>
<organism evidence="8 9">
    <name type="scientific">Tsukamurella strandjordii</name>
    <dbReference type="NCBI Taxonomy" id="147577"/>
    <lineage>
        <taxon>Bacteria</taxon>
        <taxon>Bacillati</taxon>
        <taxon>Actinomycetota</taxon>
        <taxon>Actinomycetes</taxon>
        <taxon>Mycobacteriales</taxon>
        <taxon>Tsukamurellaceae</taxon>
        <taxon>Tsukamurella</taxon>
    </lineage>
</organism>
<dbReference type="GO" id="GO:0005886">
    <property type="term" value="C:plasma membrane"/>
    <property type="evidence" value="ECO:0007669"/>
    <property type="project" value="UniProtKB-SubCell"/>
</dbReference>
<reference evidence="8" key="1">
    <citation type="submission" date="2023-08" db="EMBL/GenBank/DDBJ databases">
        <title>The draft genome of Tsukamurella strandjordii strain 050030.</title>
        <authorList>
            <person name="Zhao F."/>
            <person name="Feng Y."/>
            <person name="Zong Z."/>
        </authorList>
    </citation>
    <scope>NUCLEOTIDE SEQUENCE</scope>
    <source>
        <strain evidence="8">050030</strain>
    </source>
</reference>
<evidence type="ECO:0000256" key="1">
    <source>
        <dbReference type="ARBA" id="ARBA00022475"/>
    </source>
</evidence>
<dbReference type="HAMAP" id="MF_00631">
    <property type="entry name" value="CrgA"/>
    <property type="match status" value="1"/>
</dbReference>
<evidence type="ECO:0000256" key="6">
    <source>
        <dbReference type="ARBA" id="ARBA00023306"/>
    </source>
</evidence>
<keyword evidence="1 7" id="KW-1003">Cell membrane</keyword>
<dbReference type="EMBL" id="JAUTIX010000008">
    <property type="protein sequence ID" value="MDP0400172.1"/>
    <property type="molecule type" value="Genomic_DNA"/>
</dbReference>
<dbReference type="GO" id="GO:0051301">
    <property type="term" value="P:cell division"/>
    <property type="evidence" value="ECO:0007669"/>
    <property type="project" value="UniProtKB-UniRule"/>
</dbReference>
<keyword evidence="2 7" id="KW-0132">Cell division</keyword>
<keyword evidence="5 7" id="KW-0472">Membrane</keyword>
<comment type="similarity">
    <text evidence="7">Belongs to the CrgA family.</text>
</comment>
<feature type="transmembrane region" description="Helical" evidence="7">
    <location>
        <begin position="74"/>
        <end position="96"/>
    </location>
</feature>
<evidence type="ECO:0000256" key="7">
    <source>
        <dbReference type="HAMAP-Rule" id="MF_00631"/>
    </source>
</evidence>
<evidence type="ECO:0000256" key="3">
    <source>
        <dbReference type="ARBA" id="ARBA00022692"/>
    </source>
</evidence>
<protein>
    <recommendedName>
        <fullName evidence="7">Cell division protein CrgA</fullName>
    </recommendedName>
</protein>
<dbReference type="AlphaFoldDB" id="A0AA90NCV6"/>
<dbReference type="NCBIfam" id="NF001194">
    <property type="entry name" value="PRK00159.1"/>
    <property type="match status" value="1"/>
</dbReference>
<evidence type="ECO:0000256" key="4">
    <source>
        <dbReference type="ARBA" id="ARBA00022989"/>
    </source>
</evidence>
<sequence>MPKSKVRKKTDYTINTASDSRTPVKVSAPSGRWFVALFLGFMLAGLAWLLVYYLGADESGMGAPGKALNWMVELGPWNFAIGFGLMIVGLLMTMWWK</sequence>
<keyword evidence="9" id="KW-1185">Reference proteome</keyword>
<name>A0AA90NCV6_9ACTN</name>
<proteinExistence type="inferred from homology"/>
<feature type="transmembrane region" description="Helical" evidence="7">
    <location>
        <begin position="33"/>
        <end position="54"/>
    </location>
</feature>
<keyword evidence="3 7" id="KW-0812">Transmembrane</keyword>
<evidence type="ECO:0000313" key="9">
    <source>
        <dbReference type="Proteomes" id="UP001178281"/>
    </source>
</evidence>
<accession>A0AA90NCV6</accession>
<gene>
    <name evidence="7 8" type="primary">crgA</name>
    <name evidence="8" type="ORF">Q7X28_19830</name>
</gene>
<evidence type="ECO:0000256" key="5">
    <source>
        <dbReference type="ARBA" id="ARBA00023136"/>
    </source>
</evidence>
<comment type="caution">
    <text evidence="8">The sequence shown here is derived from an EMBL/GenBank/DDBJ whole genome shotgun (WGS) entry which is preliminary data.</text>
</comment>
<comment type="function">
    <text evidence="7">Involved in cell division.</text>
</comment>
<keyword evidence="6 7" id="KW-0131">Cell cycle</keyword>
<dbReference type="RefSeq" id="WP_220657163.1">
    <property type="nucleotide sequence ID" value="NZ_BAAAII010000008.1"/>
</dbReference>
<evidence type="ECO:0000256" key="2">
    <source>
        <dbReference type="ARBA" id="ARBA00022618"/>
    </source>
</evidence>
<comment type="subcellular location">
    <subcellularLocation>
        <location evidence="7">Cell membrane</location>
        <topology evidence="7">Multi-pass membrane protein</topology>
    </subcellularLocation>
</comment>
<dbReference type="Pfam" id="PF06781">
    <property type="entry name" value="CrgA"/>
    <property type="match status" value="1"/>
</dbReference>
<evidence type="ECO:0000313" key="8">
    <source>
        <dbReference type="EMBL" id="MDP0400172.1"/>
    </source>
</evidence>